<dbReference type="InterPro" id="IPR025202">
    <property type="entry name" value="PLD-like_dom"/>
</dbReference>
<evidence type="ECO:0000256" key="4">
    <source>
        <dbReference type="ARBA" id="ARBA00022525"/>
    </source>
</evidence>
<dbReference type="Pfam" id="PF13091">
    <property type="entry name" value="PLDc_2"/>
    <property type="match status" value="1"/>
</dbReference>
<evidence type="ECO:0000256" key="1">
    <source>
        <dbReference type="ARBA" id="ARBA00003145"/>
    </source>
</evidence>
<dbReference type="PROSITE" id="PS50035">
    <property type="entry name" value="PLD"/>
    <property type="match status" value="1"/>
</dbReference>
<dbReference type="InterPro" id="IPR001736">
    <property type="entry name" value="PLipase_D/transphosphatidylase"/>
</dbReference>
<keyword evidence="4" id="KW-0964">Secreted</keyword>
<evidence type="ECO:0000256" key="5">
    <source>
        <dbReference type="ARBA" id="ARBA00029594"/>
    </source>
</evidence>
<feature type="domain" description="PLD phosphodiesterase" evidence="6">
    <location>
        <begin position="79"/>
        <end position="106"/>
    </location>
</feature>
<comment type="subcellular location">
    <subcellularLocation>
        <location evidence="2">Secreted</location>
    </subcellularLocation>
</comment>
<dbReference type="Gene3D" id="3.30.870.10">
    <property type="entry name" value="Endonuclease Chain A"/>
    <property type="match status" value="1"/>
</dbReference>
<evidence type="ECO:0000313" key="8">
    <source>
        <dbReference type="Proteomes" id="UP001058098"/>
    </source>
</evidence>
<keyword evidence="7" id="KW-0614">Plasmid</keyword>
<dbReference type="Proteomes" id="UP001058098">
    <property type="component" value="Plasmid pOM4"/>
</dbReference>
<geneLocation type="plasmid" evidence="7 8">
    <name>pOM4</name>
</geneLocation>
<dbReference type="SMART" id="SM00155">
    <property type="entry name" value="PLDc"/>
    <property type="match status" value="1"/>
</dbReference>
<evidence type="ECO:0000256" key="2">
    <source>
        <dbReference type="ARBA" id="ARBA00004613"/>
    </source>
</evidence>
<dbReference type="EMBL" id="CP062230">
    <property type="protein sequence ID" value="UVC19385.1"/>
    <property type="molecule type" value="Genomic_DNA"/>
</dbReference>
<name>A0ABY5R794_9HYPH</name>
<sequence>MFWHDLFFITRDHVAAAERSLVIVAPFVKLAALRALLEATPANVEIVLYTRWRPDEIARGVSDTEILALVEKRGGTVWLLDALHAKIFLVDGHHALVGSANVTAAGLGLSRSPNFEILTPVAMHSGAAASLVQDLRARSQRATPEIAASVELAAALLTLPEGPFDPDAQDDIIGASSKWVPRFRSPDRLYDLYRDEDWQISSKPGDPALCDLLWLQLPKGLDRAAFDSHVRRRLLASSPIRVLDESLSEPRRFGALTNALQGVMPEMNHEELQAMLQLLLRWMLYFAPDLYELDTPNYSEIVSKRSTYL</sequence>
<protein>
    <recommendedName>
        <fullName evidence="3">Phospholipase D</fullName>
    </recommendedName>
    <alternativeName>
        <fullName evidence="5">Choline phosphatase</fullName>
    </alternativeName>
</protein>
<evidence type="ECO:0000313" key="7">
    <source>
        <dbReference type="EMBL" id="UVC19385.1"/>
    </source>
</evidence>
<keyword evidence="8" id="KW-1185">Reference proteome</keyword>
<dbReference type="RefSeq" id="WP_258124253.1">
    <property type="nucleotide sequence ID" value="NZ_CP062230.1"/>
</dbReference>
<proteinExistence type="predicted"/>
<evidence type="ECO:0000256" key="3">
    <source>
        <dbReference type="ARBA" id="ARBA00018392"/>
    </source>
</evidence>
<reference evidence="7" key="1">
    <citation type="submission" date="2020-09" db="EMBL/GenBank/DDBJ databases">
        <title>Rhizobia associated with sainfoin plants.</title>
        <authorList>
            <person name="Asharfi S."/>
            <person name="Kuzmanovic N."/>
            <person name="Bunk B."/>
            <person name="Sproeer C."/>
            <person name="Becker M."/>
            <person name="Thuenen T."/>
        </authorList>
    </citation>
    <scope>NUCLEOTIDE SEQUENCE</scope>
    <source>
        <strain evidence="7">OM4</strain>
        <plasmid evidence="7">pOM4</plasmid>
    </source>
</reference>
<accession>A0ABY5R794</accession>
<comment type="function">
    <text evidence="1">Could be a virulence factor.</text>
</comment>
<dbReference type="SUPFAM" id="SSF56024">
    <property type="entry name" value="Phospholipase D/nuclease"/>
    <property type="match status" value="1"/>
</dbReference>
<organism evidence="7 8">
    <name type="scientific">Mesorhizobium onobrychidis</name>
    <dbReference type="NCBI Taxonomy" id="2775404"/>
    <lineage>
        <taxon>Bacteria</taxon>
        <taxon>Pseudomonadati</taxon>
        <taxon>Pseudomonadota</taxon>
        <taxon>Alphaproteobacteria</taxon>
        <taxon>Hyphomicrobiales</taxon>
        <taxon>Phyllobacteriaceae</taxon>
        <taxon>Mesorhizobium</taxon>
    </lineage>
</organism>
<evidence type="ECO:0000259" key="6">
    <source>
        <dbReference type="PROSITE" id="PS50035"/>
    </source>
</evidence>
<gene>
    <name evidence="7" type="ORF">IHQ72_35580</name>
</gene>